<dbReference type="InterPro" id="IPR026444">
    <property type="entry name" value="Secre_tail"/>
</dbReference>
<protein>
    <recommendedName>
        <fullName evidence="2">Secretion system C-terminal sorting domain-containing protein</fullName>
    </recommendedName>
</protein>
<evidence type="ECO:0000313" key="3">
    <source>
        <dbReference type="EMBL" id="MPM27954.1"/>
    </source>
</evidence>
<dbReference type="NCBIfam" id="TIGR04183">
    <property type="entry name" value="Por_Secre_tail"/>
    <property type="match status" value="1"/>
</dbReference>
<gene>
    <name evidence="3" type="ORF">SDC9_74471</name>
</gene>
<sequence length="632" mass="69291">MPLNGIVIDSVQDADQLVNHEFPLPLSRVWKYGDNYNGPYTNVYPNTSNSLHPVIDRPDSLYFVCQTTTTDSSFISNPALVLAKRFRKVPNSGLSIYQFPNVVNSGDFDGDGDFDIILCSSNIYFYMLKNDGSGKFSIHNQFTNTVVNSNLMFSDYNKDGKIDIIGSGSSGFRVFKQQGSGSYIEDNSTGLPTTGSIKDFDIIDIDMDGDEDLLALQNPAPDLYINTNGQFTAQPVSSLSGQKHIDFANLNGDIYPDVITGGYYLNDYNYYFNAYLNNGDNSFTMINTGITAYSTGEQKIVDVTNDGLDDVVIAGKINSLDYVVKIYKNNGNSTFSELSINPPVASPIRSIEVLDMENDGDVDLCLSMLPADSVIILENMDGLSFSVNKKMINAHPEFDYARCIAADFNNDNSLDHAVFGLSDAQSFITYPEIANSLPQPPSNVICFASNDTLTVTWEAGSDSETPVQGLTYAVKIGSLPDYSDILDPQISNAGKRITLNPGNAGSLLYKKIITTPGIYYCKVYTIDNSNNISSGSQEIAVNIEESVNSDFSGIVVSPNPCENQLAISKSDHSSFQFDDLRIQDASGQMLQTSVLLKSDESVIIDVSKLSPGLYFVVIRVEGKEYTRKFTKN</sequence>
<dbReference type="PANTHER" id="PTHR46580">
    <property type="entry name" value="SENSOR KINASE-RELATED"/>
    <property type="match status" value="1"/>
</dbReference>
<keyword evidence="1" id="KW-0732">Signal</keyword>
<dbReference type="SUPFAM" id="SSF69318">
    <property type="entry name" value="Integrin alpha N-terminal domain"/>
    <property type="match status" value="1"/>
</dbReference>
<organism evidence="3">
    <name type="scientific">bioreactor metagenome</name>
    <dbReference type="NCBI Taxonomy" id="1076179"/>
    <lineage>
        <taxon>unclassified sequences</taxon>
        <taxon>metagenomes</taxon>
        <taxon>ecological metagenomes</taxon>
    </lineage>
</organism>
<feature type="domain" description="Secretion system C-terminal sorting" evidence="2">
    <location>
        <begin position="557"/>
        <end position="629"/>
    </location>
</feature>
<dbReference type="InterPro" id="IPR013517">
    <property type="entry name" value="FG-GAP"/>
</dbReference>
<evidence type="ECO:0000259" key="2">
    <source>
        <dbReference type="Pfam" id="PF18962"/>
    </source>
</evidence>
<reference evidence="3" key="1">
    <citation type="submission" date="2019-08" db="EMBL/GenBank/DDBJ databases">
        <authorList>
            <person name="Kucharzyk K."/>
            <person name="Murdoch R.W."/>
            <person name="Higgins S."/>
            <person name="Loffler F."/>
        </authorList>
    </citation>
    <scope>NUCLEOTIDE SEQUENCE</scope>
</reference>
<dbReference type="PANTHER" id="PTHR46580:SF4">
    <property type="entry name" value="ATP_GTP-BINDING PROTEIN"/>
    <property type="match status" value="1"/>
</dbReference>
<dbReference type="EMBL" id="VSSQ01005126">
    <property type="protein sequence ID" value="MPM27954.1"/>
    <property type="molecule type" value="Genomic_DNA"/>
</dbReference>
<name>A0A644YPC6_9ZZZZ</name>
<dbReference type="Gene3D" id="2.130.10.130">
    <property type="entry name" value="Integrin alpha, N-terminal"/>
    <property type="match status" value="1"/>
</dbReference>
<dbReference type="AlphaFoldDB" id="A0A644YPC6"/>
<dbReference type="Pfam" id="PF13517">
    <property type="entry name" value="FG-GAP_3"/>
    <property type="match status" value="2"/>
</dbReference>
<dbReference type="Pfam" id="PF18962">
    <property type="entry name" value="Por_Secre_tail"/>
    <property type="match status" value="1"/>
</dbReference>
<proteinExistence type="predicted"/>
<comment type="caution">
    <text evidence="3">The sequence shown here is derived from an EMBL/GenBank/DDBJ whole genome shotgun (WGS) entry which is preliminary data.</text>
</comment>
<dbReference type="InterPro" id="IPR028994">
    <property type="entry name" value="Integrin_alpha_N"/>
</dbReference>
<accession>A0A644YPC6</accession>
<evidence type="ECO:0000256" key="1">
    <source>
        <dbReference type="ARBA" id="ARBA00022729"/>
    </source>
</evidence>